<dbReference type="PIRSF" id="PIRSF001399">
    <property type="entry name" value="DHquinase_II"/>
    <property type="match status" value="1"/>
</dbReference>
<evidence type="ECO:0000256" key="6">
    <source>
        <dbReference type="ARBA" id="ARBA00012060"/>
    </source>
</evidence>
<keyword evidence="8 9" id="KW-0456">Lyase</keyword>
<evidence type="ECO:0000256" key="2">
    <source>
        <dbReference type="ARBA" id="ARBA00003924"/>
    </source>
</evidence>
<sequence>MTAKTIYVLNGPNLNLLGQREPEIYGSDTLADIETACTACSRGLGLTIEFRQSNSEGDLVDWVQEANSKGAGLIINPAAYTHTSIALLDALKAASIPKIELHLSNIHAREAFRQHSVTAAAADGVIMGFGATGYRLAIEALKSLIENRAS</sequence>
<feature type="binding site" evidence="9">
    <location>
        <position position="89"/>
    </location>
    <ligand>
        <name>substrate</name>
    </ligand>
</feature>
<dbReference type="HAMAP" id="MF_00169">
    <property type="entry name" value="AroQ"/>
    <property type="match status" value="1"/>
</dbReference>
<feature type="binding site" evidence="9">
    <location>
        <position position="76"/>
    </location>
    <ligand>
        <name>substrate</name>
    </ligand>
</feature>
<evidence type="ECO:0000256" key="3">
    <source>
        <dbReference type="ARBA" id="ARBA00004902"/>
    </source>
</evidence>
<dbReference type="NCBIfam" id="NF003807">
    <property type="entry name" value="PRK05395.1-4"/>
    <property type="match status" value="1"/>
</dbReference>
<dbReference type="SUPFAM" id="SSF52304">
    <property type="entry name" value="Type II 3-dehydroquinate dehydratase"/>
    <property type="match status" value="1"/>
</dbReference>
<dbReference type="RefSeq" id="WP_369313568.1">
    <property type="nucleotide sequence ID" value="NZ_JBEHZE010000001.1"/>
</dbReference>
<comment type="similarity">
    <text evidence="4 9">Belongs to the type-II 3-dehydroquinase family.</text>
</comment>
<comment type="function">
    <text evidence="2 9">Catalyzes a trans-dehydration via an enolate intermediate.</text>
</comment>
<dbReference type="PANTHER" id="PTHR21272:SF3">
    <property type="entry name" value="CATABOLIC 3-DEHYDROQUINASE"/>
    <property type="match status" value="1"/>
</dbReference>
<feature type="binding site" evidence="9">
    <location>
        <begin position="103"/>
        <end position="104"/>
    </location>
    <ligand>
        <name>substrate</name>
    </ligand>
</feature>
<dbReference type="PROSITE" id="PS01029">
    <property type="entry name" value="DEHYDROQUINASE_II"/>
    <property type="match status" value="1"/>
</dbReference>
<dbReference type="Pfam" id="PF01220">
    <property type="entry name" value="DHquinase_II"/>
    <property type="match status" value="1"/>
</dbReference>
<dbReference type="InterPro" id="IPR036441">
    <property type="entry name" value="DHquinase_II_sf"/>
</dbReference>
<reference evidence="10 11" key="1">
    <citation type="submission" date="2024-05" db="EMBL/GenBank/DDBJ databases">
        <title>Three bacterial strains, DH-69, EH-24, and ECK-19 isolated from coastal sediments.</title>
        <authorList>
            <person name="Ye Y.-Q."/>
            <person name="Du Z.-J."/>
        </authorList>
    </citation>
    <scope>NUCLEOTIDE SEQUENCE [LARGE SCALE GENOMIC DNA]</scope>
    <source>
        <strain evidence="10 11">ECK-19</strain>
    </source>
</reference>
<gene>
    <name evidence="9 10" type="primary">aroQ</name>
    <name evidence="10" type="ORF">ABFZ84_08525</name>
</gene>
<accession>A0ABV3Z466</accession>
<dbReference type="NCBIfam" id="NF003806">
    <property type="entry name" value="PRK05395.1-3"/>
    <property type="match status" value="1"/>
</dbReference>
<protein>
    <recommendedName>
        <fullName evidence="6 9">3-dehydroquinate dehydratase</fullName>
        <shortName evidence="9">3-dehydroquinase</shortName>
        <ecNumber evidence="6 9">4.2.1.10</ecNumber>
    </recommendedName>
    <alternativeName>
        <fullName evidence="9">Type II DHQase</fullName>
    </alternativeName>
</protein>
<evidence type="ECO:0000313" key="10">
    <source>
        <dbReference type="EMBL" id="MEX6633594.1"/>
    </source>
</evidence>
<dbReference type="Gene3D" id="3.40.50.9100">
    <property type="entry name" value="Dehydroquinase, class II"/>
    <property type="match status" value="1"/>
</dbReference>
<organism evidence="10 11">
    <name type="scientific">Hyphococcus lacteus</name>
    <dbReference type="NCBI Taxonomy" id="3143536"/>
    <lineage>
        <taxon>Bacteria</taxon>
        <taxon>Pseudomonadati</taxon>
        <taxon>Pseudomonadota</taxon>
        <taxon>Alphaproteobacteria</taxon>
        <taxon>Parvularculales</taxon>
        <taxon>Parvularculaceae</taxon>
        <taxon>Hyphococcus</taxon>
    </lineage>
</organism>
<proteinExistence type="inferred from homology"/>
<feature type="site" description="Transition state stabilizer" evidence="9">
    <location>
        <position position="20"/>
    </location>
</feature>
<keyword evidence="9" id="KW-0028">Amino-acid biosynthesis</keyword>
<dbReference type="InterPro" id="IPR018509">
    <property type="entry name" value="DHquinase_II_CS"/>
</dbReference>
<dbReference type="Proteomes" id="UP001560685">
    <property type="component" value="Unassembled WGS sequence"/>
</dbReference>
<name>A0ABV3Z466_9PROT</name>
<dbReference type="EC" id="4.2.1.10" evidence="6 9"/>
<evidence type="ECO:0000256" key="5">
    <source>
        <dbReference type="ARBA" id="ARBA00011193"/>
    </source>
</evidence>
<dbReference type="CDD" id="cd00466">
    <property type="entry name" value="DHQase_II"/>
    <property type="match status" value="1"/>
</dbReference>
<evidence type="ECO:0000256" key="9">
    <source>
        <dbReference type="HAMAP-Rule" id="MF_00169"/>
    </source>
</evidence>
<feature type="binding site" evidence="9">
    <location>
        <position position="82"/>
    </location>
    <ligand>
        <name>substrate</name>
    </ligand>
</feature>
<comment type="catalytic activity">
    <reaction evidence="1 9">
        <text>3-dehydroquinate = 3-dehydroshikimate + H2O</text>
        <dbReference type="Rhea" id="RHEA:21096"/>
        <dbReference type="ChEBI" id="CHEBI:15377"/>
        <dbReference type="ChEBI" id="CHEBI:16630"/>
        <dbReference type="ChEBI" id="CHEBI:32364"/>
        <dbReference type="EC" id="4.2.1.10"/>
    </reaction>
</comment>
<comment type="subunit">
    <text evidence="5 9">Homododecamer.</text>
</comment>
<dbReference type="NCBIfam" id="NF003805">
    <property type="entry name" value="PRK05395.1-2"/>
    <property type="match status" value="1"/>
</dbReference>
<comment type="pathway">
    <text evidence="3 9">Metabolic intermediate biosynthesis; chorismate biosynthesis; chorismate from D-erythrose 4-phosphate and phosphoenolpyruvate: step 3/7.</text>
</comment>
<evidence type="ECO:0000313" key="11">
    <source>
        <dbReference type="Proteomes" id="UP001560685"/>
    </source>
</evidence>
<dbReference type="PANTHER" id="PTHR21272">
    <property type="entry name" value="CATABOLIC 3-DEHYDROQUINASE"/>
    <property type="match status" value="1"/>
</dbReference>
<feature type="active site" description="Proton acceptor" evidence="9">
    <location>
        <position position="25"/>
    </location>
</feature>
<dbReference type="GO" id="GO:0003855">
    <property type="term" value="F:3-dehydroquinate dehydratase activity"/>
    <property type="evidence" value="ECO:0007669"/>
    <property type="project" value="UniProtKB-EC"/>
</dbReference>
<feature type="active site" description="Proton donor" evidence="9">
    <location>
        <position position="102"/>
    </location>
</feature>
<evidence type="ECO:0000256" key="1">
    <source>
        <dbReference type="ARBA" id="ARBA00001864"/>
    </source>
</evidence>
<dbReference type="NCBIfam" id="TIGR01088">
    <property type="entry name" value="aroQ"/>
    <property type="match status" value="1"/>
</dbReference>
<evidence type="ECO:0000256" key="7">
    <source>
        <dbReference type="ARBA" id="ARBA00023141"/>
    </source>
</evidence>
<keyword evidence="11" id="KW-1185">Reference proteome</keyword>
<evidence type="ECO:0000256" key="4">
    <source>
        <dbReference type="ARBA" id="ARBA00011037"/>
    </source>
</evidence>
<dbReference type="InterPro" id="IPR001874">
    <property type="entry name" value="DHquinase_II"/>
</dbReference>
<evidence type="ECO:0000256" key="8">
    <source>
        <dbReference type="ARBA" id="ARBA00023239"/>
    </source>
</evidence>
<comment type="caution">
    <text evidence="10">The sequence shown here is derived from an EMBL/GenBank/DDBJ whole genome shotgun (WGS) entry which is preliminary data.</text>
</comment>
<dbReference type="EMBL" id="JBEHZE010000001">
    <property type="protein sequence ID" value="MEX6633594.1"/>
    <property type="molecule type" value="Genomic_DNA"/>
</dbReference>
<keyword evidence="7 9" id="KW-0057">Aromatic amino acid biosynthesis</keyword>
<feature type="binding site" evidence="9">
    <location>
        <position position="113"/>
    </location>
    <ligand>
        <name>substrate</name>
    </ligand>
</feature>